<keyword evidence="7 9" id="KW-0811">Translocation</keyword>
<dbReference type="InterPro" id="IPR022645">
    <property type="entry name" value="SecD/SecF_bac"/>
</dbReference>
<evidence type="ECO:0000256" key="7">
    <source>
        <dbReference type="ARBA" id="ARBA00023010"/>
    </source>
</evidence>
<dbReference type="PANTHER" id="PTHR30081:SF8">
    <property type="entry name" value="PROTEIN TRANSLOCASE SUBUNIT SECF"/>
    <property type="match status" value="1"/>
</dbReference>
<evidence type="ECO:0000256" key="2">
    <source>
        <dbReference type="ARBA" id="ARBA00022448"/>
    </source>
</evidence>
<dbReference type="Proteomes" id="UP001321580">
    <property type="component" value="Unassembled WGS sequence"/>
</dbReference>
<keyword evidence="2 9" id="KW-0813">Transport</keyword>
<keyword evidence="3 9" id="KW-1003">Cell membrane</keyword>
<feature type="domain" description="Protein export membrane protein SecD/SecF C-terminal" evidence="10">
    <location>
        <begin position="123"/>
        <end position="298"/>
    </location>
</feature>
<name>A0ABT6XKH8_9GAMM</name>
<feature type="transmembrane region" description="Helical" evidence="9">
    <location>
        <begin position="173"/>
        <end position="192"/>
    </location>
</feature>
<dbReference type="InterPro" id="IPR005665">
    <property type="entry name" value="SecF_bac"/>
</dbReference>
<comment type="similarity">
    <text evidence="9">Belongs to the SecD/SecF family. SecF subfamily.</text>
</comment>
<comment type="subunit">
    <text evidence="9">Forms a complex with SecD. Part of the essential Sec protein translocation apparatus which comprises SecA, SecYEG and auxiliary proteins SecDF-YajC and YidC.</text>
</comment>
<dbReference type="SUPFAM" id="SSF82866">
    <property type="entry name" value="Multidrug efflux transporter AcrB transmembrane domain"/>
    <property type="match status" value="1"/>
</dbReference>
<evidence type="ECO:0000256" key="1">
    <source>
        <dbReference type="ARBA" id="ARBA00004651"/>
    </source>
</evidence>
<keyword evidence="6 9" id="KW-1133">Transmembrane helix</keyword>
<evidence type="ECO:0000259" key="10">
    <source>
        <dbReference type="Pfam" id="PF02355"/>
    </source>
</evidence>
<accession>A0ABT6XKH8</accession>
<feature type="transmembrane region" description="Helical" evidence="9">
    <location>
        <begin position="250"/>
        <end position="268"/>
    </location>
</feature>
<sequence>MKLFPLHLIPNDTKIDFLRTRYVAMTVVVLLVIASLIVIGTFGFRKEAYALEFTGGTLVETAFEKPADVEQVRQKLAAAGFENAQVQGIGGGNGLMIRLQPHGESNNTMGDKTIANQVVQAVSTAENPARVLRSEFVGPQVGADLVRDGIYATLFMLVGFVIYIAFRFELKFALVASLTAFFDLIVTAAYIYGTGREFDLTVLAGLLSVMGFAINDIIVVFDRVRENFRTLRVDSMEVLNRSINQTLSRTVITAVMFFLSAWALYLYGGSSMEGLALTHMVGAVVVVVSTIFVAVPMLSLGPFKVTKQDLLPKAKDEAALARRP</sequence>
<feature type="transmembrane region" description="Helical" evidence="9">
    <location>
        <begin position="198"/>
        <end position="221"/>
    </location>
</feature>
<keyword evidence="12" id="KW-1185">Reference proteome</keyword>
<keyword evidence="4 9" id="KW-0812">Transmembrane</keyword>
<feature type="transmembrane region" description="Helical" evidence="9">
    <location>
        <begin position="21"/>
        <end position="44"/>
    </location>
</feature>
<dbReference type="EMBL" id="JASGBI010000002">
    <property type="protein sequence ID" value="MDI9240675.1"/>
    <property type="molecule type" value="Genomic_DNA"/>
</dbReference>
<evidence type="ECO:0000256" key="9">
    <source>
        <dbReference type="HAMAP-Rule" id="MF_01464"/>
    </source>
</evidence>
<evidence type="ECO:0000313" key="12">
    <source>
        <dbReference type="Proteomes" id="UP001321580"/>
    </source>
</evidence>
<feature type="transmembrane region" description="Helical" evidence="9">
    <location>
        <begin position="149"/>
        <end position="166"/>
    </location>
</feature>
<dbReference type="InterPro" id="IPR022813">
    <property type="entry name" value="SecD/SecF_arch_bac"/>
</dbReference>
<reference evidence="11 12" key="1">
    <citation type="submission" date="2023-05" db="EMBL/GenBank/DDBJ databases">
        <title>Lysobacter sp. strain LF1 Genome sequencing and assembly.</title>
        <authorList>
            <person name="Jung Y."/>
        </authorList>
    </citation>
    <scope>NUCLEOTIDE SEQUENCE [LARGE SCALE GENOMIC DNA]</scope>
    <source>
        <strain evidence="11 12">LF1</strain>
    </source>
</reference>
<evidence type="ECO:0000256" key="8">
    <source>
        <dbReference type="ARBA" id="ARBA00023136"/>
    </source>
</evidence>
<evidence type="ECO:0000256" key="4">
    <source>
        <dbReference type="ARBA" id="ARBA00022692"/>
    </source>
</evidence>
<gene>
    <name evidence="9 11" type="primary">secF</name>
    <name evidence="11" type="ORF">QLQ15_17360</name>
</gene>
<dbReference type="InterPro" id="IPR048634">
    <property type="entry name" value="SecD_SecF_C"/>
</dbReference>
<dbReference type="HAMAP" id="MF_01464_B">
    <property type="entry name" value="SecF_B"/>
    <property type="match status" value="1"/>
</dbReference>
<comment type="function">
    <text evidence="9">Part of the Sec protein translocase complex. Interacts with the SecYEG preprotein conducting channel. SecDF uses the proton motive force (PMF) to complete protein translocation after the ATP-dependent function of SecA.</text>
</comment>
<evidence type="ECO:0000256" key="3">
    <source>
        <dbReference type="ARBA" id="ARBA00022475"/>
    </source>
</evidence>
<dbReference type="Gene3D" id="1.20.1640.10">
    <property type="entry name" value="Multidrug efflux transporter AcrB transmembrane domain"/>
    <property type="match status" value="1"/>
</dbReference>
<evidence type="ECO:0000313" key="11">
    <source>
        <dbReference type="EMBL" id="MDI9240675.1"/>
    </source>
</evidence>
<keyword evidence="8 9" id="KW-0472">Membrane</keyword>
<keyword evidence="5 9" id="KW-0653">Protein transport</keyword>
<dbReference type="NCBIfam" id="TIGR00966">
    <property type="entry name" value="transloc_SecF"/>
    <property type="match status" value="1"/>
</dbReference>
<dbReference type="RefSeq" id="WP_283214159.1">
    <property type="nucleotide sequence ID" value="NZ_JASGBI010000002.1"/>
</dbReference>
<dbReference type="Pfam" id="PF02355">
    <property type="entry name" value="SecD_SecF_C"/>
    <property type="match status" value="1"/>
</dbReference>
<comment type="caution">
    <text evidence="11">The sequence shown here is derived from an EMBL/GenBank/DDBJ whole genome shotgun (WGS) entry which is preliminary data.</text>
</comment>
<dbReference type="PANTHER" id="PTHR30081">
    <property type="entry name" value="PROTEIN-EXPORT MEMBRANE PROTEIN SEC"/>
    <property type="match status" value="1"/>
</dbReference>
<dbReference type="PRINTS" id="PR01755">
    <property type="entry name" value="SECFTRNLCASE"/>
</dbReference>
<evidence type="ECO:0000256" key="6">
    <source>
        <dbReference type="ARBA" id="ARBA00022989"/>
    </source>
</evidence>
<feature type="transmembrane region" description="Helical" evidence="9">
    <location>
        <begin position="280"/>
        <end position="303"/>
    </location>
</feature>
<protein>
    <recommendedName>
        <fullName evidence="9">Protein-export membrane protein SecF</fullName>
    </recommendedName>
</protein>
<evidence type="ECO:0000256" key="5">
    <source>
        <dbReference type="ARBA" id="ARBA00022927"/>
    </source>
</evidence>
<proteinExistence type="inferred from homology"/>
<organism evidence="11 12">
    <name type="scientific">Lysobacter stagni</name>
    <dbReference type="NCBI Taxonomy" id="3045172"/>
    <lineage>
        <taxon>Bacteria</taxon>
        <taxon>Pseudomonadati</taxon>
        <taxon>Pseudomonadota</taxon>
        <taxon>Gammaproteobacteria</taxon>
        <taxon>Lysobacterales</taxon>
        <taxon>Lysobacteraceae</taxon>
        <taxon>Lysobacter</taxon>
    </lineage>
</organism>
<comment type="subcellular location">
    <subcellularLocation>
        <location evidence="1 9">Cell membrane</location>
        <topology evidence="1 9">Multi-pass membrane protein</topology>
    </subcellularLocation>
</comment>